<accession>A0ABW7WTE1</accession>
<evidence type="ECO:0000259" key="2">
    <source>
        <dbReference type="Pfam" id="PF01478"/>
    </source>
</evidence>
<name>A0ABW7WTE1_9NOCA</name>
<dbReference type="InterPro" id="IPR000045">
    <property type="entry name" value="Prepilin_IV_endopep_pep"/>
</dbReference>
<evidence type="ECO:0000256" key="1">
    <source>
        <dbReference type="SAM" id="Phobius"/>
    </source>
</evidence>
<feature type="transmembrane region" description="Helical" evidence="1">
    <location>
        <begin position="131"/>
        <end position="149"/>
    </location>
</feature>
<feature type="transmembrane region" description="Helical" evidence="1">
    <location>
        <begin position="96"/>
        <end position="119"/>
    </location>
</feature>
<evidence type="ECO:0000313" key="4">
    <source>
        <dbReference type="Proteomes" id="UP001611415"/>
    </source>
</evidence>
<keyword evidence="1" id="KW-1133">Transmembrane helix</keyword>
<proteinExistence type="predicted"/>
<keyword evidence="3" id="KW-0378">Hydrolase</keyword>
<reference evidence="3 4" key="1">
    <citation type="submission" date="2024-10" db="EMBL/GenBank/DDBJ databases">
        <title>The Natural Products Discovery Center: Release of the First 8490 Sequenced Strains for Exploring Actinobacteria Biosynthetic Diversity.</title>
        <authorList>
            <person name="Kalkreuter E."/>
            <person name="Kautsar S.A."/>
            <person name="Yang D."/>
            <person name="Bader C.D."/>
            <person name="Teijaro C.N."/>
            <person name="Fluegel L."/>
            <person name="Davis C.M."/>
            <person name="Simpson J.R."/>
            <person name="Lauterbach L."/>
            <person name="Steele A.D."/>
            <person name="Gui C."/>
            <person name="Meng S."/>
            <person name="Li G."/>
            <person name="Viehrig K."/>
            <person name="Ye F."/>
            <person name="Su P."/>
            <person name="Kiefer A.F."/>
            <person name="Nichols A."/>
            <person name="Cepeda A.J."/>
            <person name="Yan W."/>
            <person name="Fan B."/>
            <person name="Jiang Y."/>
            <person name="Adhikari A."/>
            <person name="Zheng C.-J."/>
            <person name="Schuster L."/>
            <person name="Cowan T.M."/>
            <person name="Smanski M.J."/>
            <person name="Chevrette M.G."/>
            <person name="De Carvalho L.P.S."/>
            <person name="Shen B."/>
        </authorList>
    </citation>
    <scope>NUCLEOTIDE SEQUENCE [LARGE SCALE GENOMIC DNA]</scope>
    <source>
        <strain evidence="3 4">NPDC019275</strain>
    </source>
</reference>
<feature type="transmembrane region" description="Helical" evidence="1">
    <location>
        <begin position="33"/>
        <end position="60"/>
    </location>
</feature>
<keyword evidence="1" id="KW-0812">Transmembrane</keyword>
<dbReference type="Proteomes" id="UP001611415">
    <property type="component" value="Unassembled WGS sequence"/>
</dbReference>
<sequence length="150" mass="15297">MPYIAFAVLTGWCAVLSLFDLRHRRLPNALTGWGAFAVFGYALFTTQFTAAAAGAALLAAPYLAVHLVAPASLGAGDAKLAVGLGAAAGLGGAQTWVWAALAGPVFTAGIASVMVVRRWFAPGMRVRRETVAHGLSMCLATLIALAGPSG</sequence>
<evidence type="ECO:0000313" key="3">
    <source>
        <dbReference type="EMBL" id="MFI2471958.1"/>
    </source>
</evidence>
<dbReference type="Pfam" id="PF01478">
    <property type="entry name" value="Peptidase_A24"/>
    <property type="match status" value="1"/>
</dbReference>
<organism evidence="3 4">
    <name type="scientific">Nocardia xishanensis</name>
    <dbReference type="NCBI Taxonomy" id="238964"/>
    <lineage>
        <taxon>Bacteria</taxon>
        <taxon>Bacillati</taxon>
        <taxon>Actinomycetota</taxon>
        <taxon>Actinomycetes</taxon>
        <taxon>Mycobacteriales</taxon>
        <taxon>Nocardiaceae</taxon>
        <taxon>Nocardia</taxon>
    </lineage>
</organism>
<keyword evidence="1" id="KW-0472">Membrane</keyword>
<dbReference type="EMBL" id="JBIRYO010000001">
    <property type="protein sequence ID" value="MFI2471958.1"/>
    <property type="molecule type" value="Genomic_DNA"/>
</dbReference>
<comment type="caution">
    <text evidence="3">The sequence shown here is derived from an EMBL/GenBank/DDBJ whole genome shotgun (WGS) entry which is preliminary data.</text>
</comment>
<dbReference type="Gene3D" id="1.20.120.1220">
    <property type="match status" value="1"/>
</dbReference>
<gene>
    <name evidence="3" type="ORF">ACH49W_01135</name>
</gene>
<dbReference type="RefSeq" id="WP_397090447.1">
    <property type="nucleotide sequence ID" value="NZ_JBIRYO010000001.1"/>
</dbReference>
<dbReference type="EC" id="3.4.23.43" evidence="3"/>
<keyword evidence="4" id="KW-1185">Reference proteome</keyword>
<protein>
    <submittedName>
        <fullName evidence="3">Prepilin peptidase</fullName>
        <ecNumber evidence="3">3.4.23.43</ecNumber>
    </submittedName>
</protein>
<dbReference type="GO" id="GO:0004190">
    <property type="term" value="F:aspartic-type endopeptidase activity"/>
    <property type="evidence" value="ECO:0007669"/>
    <property type="project" value="UniProtKB-EC"/>
</dbReference>
<feature type="domain" description="Prepilin type IV endopeptidase peptidase" evidence="2">
    <location>
        <begin position="8"/>
        <end position="100"/>
    </location>
</feature>